<evidence type="ECO:0000313" key="1">
    <source>
        <dbReference type="EMBL" id="KIO06765.1"/>
    </source>
</evidence>
<sequence>MIVVHHGERRVWVRWGALRTREVIGGSAGQRPSFSVATTKCEVRPPLGASLRPRKRSSLSLARFVRIPLSESTLAIESQSLWP</sequence>
<proteinExistence type="predicted"/>
<reference evidence="1 2" key="1">
    <citation type="submission" date="2014-04" db="EMBL/GenBank/DDBJ databases">
        <authorList>
            <consortium name="DOE Joint Genome Institute"/>
            <person name="Kuo A."/>
            <person name="Kohler A."/>
            <person name="Costa M.D."/>
            <person name="Nagy L.G."/>
            <person name="Floudas D."/>
            <person name="Copeland A."/>
            <person name="Barry K.W."/>
            <person name="Cichocki N."/>
            <person name="Veneault-Fourrey C."/>
            <person name="LaButti K."/>
            <person name="Lindquist E.A."/>
            <person name="Lipzen A."/>
            <person name="Lundell T."/>
            <person name="Morin E."/>
            <person name="Murat C."/>
            <person name="Sun H."/>
            <person name="Tunlid A."/>
            <person name="Henrissat B."/>
            <person name="Grigoriev I.V."/>
            <person name="Hibbett D.S."/>
            <person name="Martin F."/>
            <person name="Nordberg H.P."/>
            <person name="Cantor M.N."/>
            <person name="Hua S.X."/>
        </authorList>
    </citation>
    <scope>NUCLEOTIDE SEQUENCE [LARGE SCALE GENOMIC DNA]</scope>
    <source>
        <strain evidence="1 2">Marx 270</strain>
    </source>
</reference>
<dbReference type="EMBL" id="KN831962">
    <property type="protein sequence ID" value="KIO06765.1"/>
    <property type="molecule type" value="Genomic_DNA"/>
</dbReference>
<dbReference type="Proteomes" id="UP000054217">
    <property type="component" value="Unassembled WGS sequence"/>
</dbReference>
<keyword evidence="2" id="KW-1185">Reference proteome</keyword>
<dbReference type="AlphaFoldDB" id="A0A0C3P0Z5"/>
<reference evidence="2" key="2">
    <citation type="submission" date="2015-01" db="EMBL/GenBank/DDBJ databases">
        <title>Evolutionary Origins and Diversification of the Mycorrhizal Mutualists.</title>
        <authorList>
            <consortium name="DOE Joint Genome Institute"/>
            <consortium name="Mycorrhizal Genomics Consortium"/>
            <person name="Kohler A."/>
            <person name="Kuo A."/>
            <person name="Nagy L.G."/>
            <person name="Floudas D."/>
            <person name="Copeland A."/>
            <person name="Barry K.W."/>
            <person name="Cichocki N."/>
            <person name="Veneault-Fourrey C."/>
            <person name="LaButti K."/>
            <person name="Lindquist E.A."/>
            <person name="Lipzen A."/>
            <person name="Lundell T."/>
            <person name="Morin E."/>
            <person name="Murat C."/>
            <person name="Riley R."/>
            <person name="Ohm R."/>
            <person name="Sun H."/>
            <person name="Tunlid A."/>
            <person name="Henrissat B."/>
            <person name="Grigoriev I.V."/>
            <person name="Hibbett D.S."/>
            <person name="Martin F."/>
        </authorList>
    </citation>
    <scope>NUCLEOTIDE SEQUENCE [LARGE SCALE GENOMIC DNA]</scope>
    <source>
        <strain evidence="2">Marx 270</strain>
    </source>
</reference>
<dbReference type="InParanoid" id="A0A0C3P0Z5"/>
<dbReference type="HOGENOM" id="CLU_2543474_0_0_1"/>
<name>A0A0C3P0Z5_PISTI</name>
<evidence type="ECO:0000313" key="2">
    <source>
        <dbReference type="Proteomes" id="UP000054217"/>
    </source>
</evidence>
<organism evidence="1 2">
    <name type="scientific">Pisolithus tinctorius Marx 270</name>
    <dbReference type="NCBI Taxonomy" id="870435"/>
    <lineage>
        <taxon>Eukaryota</taxon>
        <taxon>Fungi</taxon>
        <taxon>Dikarya</taxon>
        <taxon>Basidiomycota</taxon>
        <taxon>Agaricomycotina</taxon>
        <taxon>Agaricomycetes</taxon>
        <taxon>Agaricomycetidae</taxon>
        <taxon>Boletales</taxon>
        <taxon>Sclerodermatineae</taxon>
        <taxon>Pisolithaceae</taxon>
        <taxon>Pisolithus</taxon>
    </lineage>
</organism>
<gene>
    <name evidence="1" type="ORF">M404DRAFT_440357</name>
</gene>
<accession>A0A0C3P0Z5</accession>
<protein>
    <submittedName>
        <fullName evidence="1">Uncharacterized protein</fullName>
    </submittedName>
</protein>